<dbReference type="InterPro" id="IPR042099">
    <property type="entry name" value="ANL_N_sf"/>
</dbReference>
<sequence length="361" mass="40499">MSVKASKEELQGLTDDWLARDLDAWTRHVLRRHFDPEGGSDYWLKRRAELDFDPLEITRYDELSAFGNFDLAVLRDLDPADFVPRSVPRPLAGRVWESAGTTGKPCRVHYTEAMSVHWAAWRLRGRQMVGFRPGAVWIDACPSGPHLVGEEADQLADIDGSMVYSVDLDPRWIKTLIRGGQLAEMNRYVDHVIEQVTDILESRPVDYLRTTPAVVQALINRRPELTAKLSGVYLGGTQLTPDAWQRFSAAMPDGVIGATYGNTFGNANGLPSPDGGETLPYVPNFPHTTMTVVDRENPDRVVEYGEVGRVRLMVLHEDLFLPNVLERDQAIRFRTSDEWPCDGVANVAPLQISTDKPEGLY</sequence>
<name>A0AAU7MFF2_9ACTN</name>
<dbReference type="AlphaFoldDB" id="A0AAU7MFF2"/>
<dbReference type="SUPFAM" id="SSF56801">
    <property type="entry name" value="Acetyl-CoA synthetase-like"/>
    <property type="match status" value="1"/>
</dbReference>
<dbReference type="Gene3D" id="3.40.50.12780">
    <property type="entry name" value="N-terminal domain of ligase-like"/>
    <property type="match status" value="1"/>
</dbReference>
<gene>
    <name evidence="2" type="ORF">ABUL08_12165</name>
    <name evidence="1" type="ORF">VK199_12115</name>
</gene>
<reference evidence="2" key="2">
    <citation type="submission" date="2024-06" db="EMBL/GenBank/DDBJ databases">
        <title>Micromonospora mangrovi CCTCC AA 2012012 genome sequences.</title>
        <authorList>
            <person name="Gao J."/>
        </authorList>
    </citation>
    <scope>NUCLEOTIDE SEQUENCE</scope>
    <source>
        <strain evidence="2">CCTCC AA 2012012</strain>
    </source>
</reference>
<proteinExistence type="predicted"/>
<evidence type="ECO:0000313" key="2">
    <source>
        <dbReference type="EMBL" id="XCH76809.1"/>
    </source>
</evidence>
<evidence type="ECO:0008006" key="3">
    <source>
        <dbReference type="Google" id="ProtNLM"/>
    </source>
</evidence>
<protein>
    <recommendedName>
        <fullName evidence="3">Arylcarboxylate reductase</fullName>
    </recommendedName>
</protein>
<organism evidence="1">
    <name type="scientific">Micromonospora sp. CCTCC AA 2012012</name>
    <dbReference type="NCBI Taxonomy" id="3111921"/>
    <lineage>
        <taxon>Bacteria</taxon>
        <taxon>Bacillati</taxon>
        <taxon>Actinomycetota</taxon>
        <taxon>Actinomycetes</taxon>
        <taxon>Micromonosporales</taxon>
        <taxon>Micromonosporaceae</taxon>
        <taxon>Micromonospora</taxon>
    </lineage>
</organism>
<dbReference type="EMBL" id="CP157762">
    <property type="protein sequence ID" value="XBP96105.1"/>
    <property type="molecule type" value="Genomic_DNA"/>
</dbReference>
<accession>A0AAU7MFF2</accession>
<evidence type="ECO:0000313" key="1">
    <source>
        <dbReference type="EMBL" id="XBP96105.1"/>
    </source>
</evidence>
<dbReference type="RefSeq" id="WP_350937533.1">
    <property type="nucleotide sequence ID" value="NZ_CP157762.1"/>
</dbReference>
<reference evidence="1" key="1">
    <citation type="submission" date="2024-01" db="EMBL/GenBank/DDBJ databases">
        <title>The genome sequence of Micromonospora mangrovi CCTCC AA 2012012.</title>
        <authorList>
            <person name="Gao J."/>
        </authorList>
    </citation>
    <scope>NUCLEOTIDE SEQUENCE</scope>
    <source>
        <strain evidence="1">CCTCC AA 2012012</strain>
    </source>
</reference>
<dbReference type="EMBL" id="CP159342">
    <property type="protein sequence ID" value="XCH76809.1"/>
    <property type="molecule type" value="Genomic_DNA"/>
</dbReference>